<dbReference type="EMBL" id="JAQQWN010000009">
    <property type="protein sequence ID" value="KAK8067222.1"/>
    <property type="molecule type" value="Genomic_DNA"/>
</dbReference>
<sequence>MVGPSPVSVRYYNRSWLTLSFQLWVLIAALLARLITGFPIATLVVDPAKVDDGVDLSFELLNNVTGAPALVSHDTNISPRSRIVKRTSWPWDPPGYDNSHPDLPLLLNPERYNCNSVAGRHNKIPPNLLTGPGPDAEGRRTNALASRFYTQEEIYTAFRAGALLLMDIMSHPDTADDEYIPYNGQRFPQQYRGPNRATRVRIGLGTWYSPRAQQDLPVEQKKLPPSMSTH</sequence>
<organism evidence="1 2">
    <name type="scientific">Apiospora hydei</name>
    <dbReference type="NCBI Taxonomy" id="1337664"/>
    <lineage>
        <taxon>Eukaryota</taxon>
        <taxon>Fungi</taxon>
        <taxon>Dikarya</taxon>
        <taxon>Ascomycota</taxon>
        <taxon>Pezizomycotina</taxon>
        <taxon>Sordariomycetes</taxon>
        <taxon>Xylariomycetidae</taxon>
        <taxon>Amphisphaeriales</taxon>
        <taxon>Apiosporaceae</taxon>
        <taxon>Apiospora</taxon>
    </lineage>
</organism>
<name>A0ABR1V8K0_9PEZI</name>
<dbReference type="RefSeq" id="XP_066663975.1">
    <property type="nucleotide sequence ID" value="XM_066818283.1"/>
</dbReference>
<proteinExistence type="predicted"/>
<protein>
    <submittedName>
        <fullName evidence="1">Uncharacterized protein</fullName>
    </submittedName>
</protein>
<evidence type="ECO:0000313" key="1">
    <source>
        <dbReference type="EMBL" id="KAK8067222.1"/>
    </source>
</evidence>
<accession>A0ABR1V8K0</accession>
<comment type="caution">
    <text evidence="1">The sequence shown here is derived from an EMBL/GenBank/DDBJ whole genome shotgun (WGS) entry which is preliminary data.</text>
</comment>
<dbReference type="GeneID" id="92051343"/>
<reference evidence="1 2" key="1">
    <citation type="submission" date="2023-01" db="EMBL/GenBank/DDBJ databases">
        <title>Analysis of 21 Apiospora genomes using comparative genomics revels a genus with tremendous synthesis potential of carbohydrate active enzymes and secondary metabolites.</title>
        <authorList>
            <person name="Sorensen T."/>
        </authorList>
    </citation>
    <scope>NUCLEOTIDE SEQUENCE [LARGE SCALE GENOMIC DNA]</scope>
    <source>
        <strain evidence="1 2">CBS 114990</strain>
    </source>
</reference>
<evidence type="ECO:0000313" key="2">
    <source>
        <dbReference type="Proteomes" id="UP001433268"/>
    </source>
</evidence>
<keyword evidence="2" id="KW-1185">Reference proteome</keyword>
<gene>
    <name evidence="1" type="ORF">PG997_013969</name>
</gene>
<dbReference type="Proteomes" id="UP001433268">
    <property type="component" value="Unassembled WGS sequence"/>
</dbReference>